<protein>
    <submittedName>
        <fullName evidence="2">Uncharacterized protein</fullName>
    </submittedName>
</protein>
<feature type="non-terminal residue" evidence="2">
    <location>
        <position position="1"/>
    </location>
</feature>
<keyword evidence="1" id="KW-1133">Transmembrane helix</keyword>
<dbReference type="Proteomes" id="UP000287651">
    <property type="component" value="Unassembled WGS sequence"/>
</dbReference>
<feature type="transmembrane region" description="Helical" evidence="1">
    <location>
        <begin position="7"/>
        <end position="27"/>
    </location>
</feature>
<feature type="transmembrane region" description="Helical" evidence="1">
    <location>
        <begin position="39"/>
        <end position="55"/>
    </location>
</feature>
<organism evidence="2 3">
    <name type="scientific">Ensete ventricosum</name>
    <name type="common">Abyssinian banana</name>
    <name type="synonym">Musa ensete</name>
    <dbReference type="NCBI Taxonomy" id="4639"/>
    <lineage>
        <taxon>Eukaryota</taxon>
        <taxon>Viridiplantae</taxon>
        <taxon>Streptophyta</taxon>
        <taxon>Embryophyta</taxon>
        <taxon>Tracheophyta</taxon>
        <taxon>Spermatophyta</taxon>
        <taxon>Magnoliopsida</taxon>
        <taxon>Liliopsida</taxon>
        <taxon>Zingiberales</taxon>
        <taxon>Musaceae</taxon>
        <taxon>Ensete</taxon>
    </lineage>
</organism>
<evidence type="ECO:0000313" key="3">
    <source>
        <dbReference type="Proteomes" id="UP000287651"/>
    </source>
</evidence>
<keyword evidence="1" id="KW-0472">Membrane</keyword>
<sequence length="108" mass="12874">ADEELGLIRFFFSSSFFSSHKFGFSWFIEDVGRVHNQTSRVRFFFFFSLLLNFLLQKTKRSWMSRLVANKKQEKEKEEKEKPGVEKLEEIADALLGTNPKQRRSRPHK</sequence>
<keyword evidence="1" id="KW-0812">Transmembrane</keyword>
<dbReference type="AlphaFoldDB" id="A0A427ACR7"/>
<gene>
    <name evidence="2" type="ORF">B296_00032758</name>
</gene>
<evidence type="ECO:0000256" key="1">
    <source>
        <dbReference type="SAM" id="Phobius"/>
    </source>
</evidence>
<evidence type="ECO:0000313" key="2">
    <source>
        <dbReference type="EMBL" id="RRT74023.1"/>
    </source>
</evidence>
<dbReference type="EMBL" id="AMZH03002899">
    <property type="protein sequence ID" value="RRT74023.1"/>
    <property type="molecule type" value="Genomic_DNA"/>
</dbReference>
<proteinExistence type="predicted"/>
<comment type="caution">
    <text evidence="2">The sequence shown here is derived from an EMBL/GenBank/DDBJ whole genome shotgun (WGS) entry which is preliminary data.</text>
</comment>
<reference evidence="2 3" key="1">
    <citation type="journal article" date="2014" name="Agronomy (Basel)">
        <title>A Draft Genome Sequence for Ensete ventricosum, the Drought-Tolerant Tree Against Hunger.</title>
        <authorList>
            <person name="Harrison J."/>
            <person name="Moore K.A."/>
            <person name="Paszkiewicz K."/>
            <person name="Jones T."/>
            <person name="Grant M."/>
            <person name="Ambacheew D."/>
            <person name="Muzemil S."/>
            <person name="Studholme D.J."/>
        </authorList>
    </citation>
    <scope>NUCLEOTIDE SEQUENCE [LARGE SCALE GENOMIC DNA]</scope>
</reference>
<name>A0A427ACR7_ENSVE</name>
<accession>A0A427ACR7</accession>